<feature type="signal peptide" evidence="6">
    <location>
        <begin position="1"/>
        <end position="25"/>
    </location>
</feature>
<feature type="chain" id="PRO_5011748935" description="peptidylprolyl isomerase" evidence="6">
    <location>
        <begin position="26"/>
        <end position="268"/>
    </location>
</feature>
<reference evidence="8 9" key="1">
    <citation type="submission" date="2016-10" db="EMBL/GenBank/DDBJ databases">
        <authorList>
            <person name="de Groot N.N."/>
        </authorList>
    </citation>
    <scope>NUCLEOTIDE SEQUENCE [LARGE SCALE GENOMIC DNA]</scope>
    <source>
        <strain evidence="8 9">Nv1</strain>
    </source>
</reference>
<evidence type="ECO:0000256" key="1">
    <source>
        <dbReference type="ARBA" id="ARBA00000971"/>
    </source>
</evidence>
<evidence type="ECO:0000256" key="4">
    <source>
        <dbReference type="ARBA" id="ARBA00023110"/>
    </source>
</evidence>
<comment type="similarity">
    <text evidence="2">Belongs to the PpiC/parvulin rotamase family.</text>
</comment>
<dbReference type="EMBL" id="FOBH01000011">
    <property type="protein sequence ID" value="SEL45095.1"/>
    <property type="molecule type" value="Genomic_DNA"/>
</dbReference>
<evidence type="ECO:0000256" key="6">
    <source>
        <dbReference type="SAM" id="SignalP"/>
    </source>
</evidence>
<dbReference type="AlphaFoldDB" id="A0A1H7QC86"/>
<organism evidence="8 9">
    <name type="scientific">Nitrosovibrio tenuis</name>
    <dbReference type="NCBI Taxonomy" id="1233"/>
    <lineage>
        <taxon>Bacteria</taxon>
        <taxon>Pseudomonadati</taxon>
        <taxon>Pseudomonadota</taxon>
        <taxon>Betaproteobacteria</taxon>
        <taxon>Nitrosomonadales</taxon>
        <taxon>Nitrosomonadaceae</taxon>
        <taxon>Nitrosovibrio</taxon>
    </lineage>
</organism>
<dbReference type="SUPFAM" id="SSF54534">
    <property type="entry name" value="FKBP-like"/>
    <property type="match status" value="1"/>
</dbReference>
<dbReference type="RefSeq" id="WP_090829239.1">
    <property type="nucleotide sequence ID" value="NZ_FOBH01000011.1"/>
</dbReference>
<evidence type="ECO:0000256" key="2">
    <source>
        <dbReference type="ARBA" id="ARBA00007656"/>
    </source>
</evidence>
<keyword evidence="5 8" id="KW-0413">Isomerase</keyword>
<comment type="catalytic activity">
    <reaction evidence="1">
        <text>[protein]-peptidylproline (omega=180) = [protein]-peptidylproline (omega=0)</text>
        <dbReference type="Rhea" id="RHEA:16237"/>
        <dbReference type="Rhea" id="RHEA-COMP:10747"/>
        <dbReference type="Rhea" id="RHEA-COMP:10748"/>
        <dbReference type="ChEBI" id="CHEBI:83833"/>
        <dbReference type="ChEBI" id="CHEBI:83834"/>
        <dbReference type="EC" id="5.2.1.8"/>
    </reaction>
</comment>
<dbReference type="SUPFAM" id="SSF109998">
    <property type="entry name" value="Triger factor/SurA peptide-binding domain-like"/>
    <property type="match status" value="1"/>
</dbReference>
<evidence type="ECO:0000256" key="5">
    <source>
        <dbReference type="PROSITE-ProRule" id="PRU00278"/>
    </source>
</evidence>
<dbReference type="InterPro" id="IPR027304">
    <property type="entry name" value="Trigger_fact/SurA_dom_sf"/>
</dbReference>
<evidence type="ECO:0000313" key="8">
    <source>
        <dbReference type="EMBL" id="SEL45095.1"/>
    </source>
</evidence>
<dbReference type="GO" id="GO:0003755">
    <property type="term" value="F:peptidyl-prolyl cis-trans isomerase activity"/>
    <property type="evidence" value="ECO:0007669"/>
    <property type="project" value="UniProtKB-KW"/>
</dbReference>
<dbReference type="Pfam" id="PF13145">
    <property type="entry name" value="Rotamase_2"/>
    <property type="match status" value="1"/>
</dbReference>
<dbReference type="EC" id="5.2.1.8" evidence="3"/>
<accession>A0A1H7QC86</accession>
<dbReference type="Gene3D" id="3.10.50.40">
    <property type="match status" value="1"/>
</dbReference>
<dbReference type="InterPro" id="IPR046357">
    <property type="entry name" value="PPIase_dom_sf"/>
</dbReference>
<keyword evidence="6" id="KW-0732">Signal</keyword>
<keyword evidence="9" id="KW-1185">Reference proteome</keyword>
<dbReference type="InterPro" id="IPR050245">
    <property type="entry name" value="PrsA_foldase"/>
</dbReference>
<dbReference type="PANTHER" id="PTHR47245:SF2">
    <property type="entry name" value="PEPTIDYL-PROLYL CIS-TRANS ISOMERASE HP_0175-RELATED"/>
    <property type="match status" value="1"/>
</dbReference>
<protein>
    <recommendedName>
        <fullName evidence="3">peptidylprolyl isomerase</fullName>
        <ecNumber evidence="3">5.2.1.8</ecNumber>
    </recommendedName>
</protein>
<dbReference type="Proteomes" id="UP000198620">
    <property type="component" value="Unassembled WGS sequence"/>
</dbReference>
<keyword evidence="4 5" id="KW-0697">Rotamase</keyword>
<feature type="domain" description="PpiC" evidence="7">
    <location>
        <begin position="138"/>
        <end position="229"/>
    </location>
</feature>
<proteinExistence type="inferred from homology"/>
<evidence type="ECO:0000259" key="7">
    <source>
        <dbReference type="PROSITE" id="PS50198"/>
    </source>
</evidence>
<dbReference type="Gene3D" id="1.10.8.1040">
    <property type="match status" value="1"/>
</dbReference>
<name>A0A1H7QC86_9PROT</name>
<dbReference type="PROSITE" id="PS50198">
    <property type="entry name" value="PPIC_PPIASE_2"/>
    <property type="match status" value="1"/>
</dbReference>
<sequence length="268" mass="29653">MHFKKIAQLAALGVSGLLAVTTVQAQTGASPSTMAKVNGVTIPQSRLEFIMKARVAQGQPDTPEARKALRDDLISEEVIAQDAMKKGLDKDPDFAAQLDIARQTALVRAYQIDYVKSHPVSDEELHKEYDAVKAQMGDKEYKAHHILVGSEAEAKDIIARIKKGEKLEKIAQEKSLDVGSKSKGGELDWSPAASYVQPFAEALTKLSKGKLTEQPVKSPFGWHVIRLDDVRPLKIPPFEEIKQNLAQRVLQRQFATYVTDLRSKAKVE</sequence>
<evidence type="ECO:0000313" key="9">
    <source>
        <dbReference type="Proteomes" id="UP000198620"/>
    </source>
</evidence>
<dbReference type="STRING" id="1233.SAMN05216387_11154"/>
<dbReference type="PANTHER" id="PTHR47245">
    <property type="entry name" value="PEPTIDYLPROLYL ISOMERASE"/>
    <property type="match status" value="1"/>
</dbReference>
<dbReference type="OrthoDB" id="14196at2"/>
<gene>
    <name evidence="8" type="ORF">SAMN05216387_11154</name>
</gene>
<evidence type="ECO:0000256" key="3">
    <source>
        <dbReference type="ARBA" id="ARBA00013194"/>
    </source>
</evidence>
<dbReference type="InterPro" id="IPR000297">
    <property type="entry name" value="PPIase_PpiC"/>
</dbReference>